<organism evidence="1 2">
    <name type="scientific">Ferrithrix thermotolerans DSM 19514</name>
    <dbReference type="NCBI Taxonomy" id="1121881"/>
    <lineage>
        <taxon>Bacteria</taxon>
        <taxon>Bacillati</taxon>
        <taxon>Actinomycetota</taxon>
        <taxon>Acidimicrobiia</taxon>
        <taxon>Acidimicrobiales</taxon>
        <taxon>Acidimicrobiaceae</taxon>
        <taxon>Ferrithrix</taxon>
    </lineage>
</organism>
<evidence type="ECO:0000313" key="1">
    <source>
        <dbReference type="EMBL" id="SHE40334.1"/>
    </source>
</evidence>
<accession>A0A1M4T7H7</accession>
<name>A0A1M4T7H7_9ACTN</name>
<proteinExistence type="predicted"/>
<gene>
    <name evidence="1" type="ORF">SAMN02745225_00533</name>
</gene>
<keyword evidence="2" id="KW-1185">Reference proteome</keyword>
<dbReference type="EMBL" id="FQUL01000004">
    <property type="protein sequence ID" value="SHE40334.1"/>
    <property type="molecule type" value="Genomic_DNA"/>
</dbReference>
<evidence type="ECO:0000313" key="2">
    <source>
        <dbReference type="Proteomes" id="UP000184295"/>
    </source>
</evidence>
<sequence>MRSKYSAFVEVYFVDLVCVGINEDVFQRLVSLLKVVLLCKKAEIDPSVDVFVYAARSRT</sequence>
<dbReference type="Proteomes" id="UP000184295">
    <property type="component" value="Unassembled WGS sequence"/>
</dbReference>
<dbReference type="AlphaFoldDB" id="A0A1M4T7H7"/>
<protein>
    <submittedName>
        <fullName evidence="1">Uncharacterized protein</fullName>
    </submittedName>
</protein>
<reference evidence="2" key="1">
    <citation type="submission" date="2016-11" db="EMBL/GenBank/DDBJ databases">
        <authorList>
            <person name="Varghese N."/>
            <person name="Submissions S."/>
        </authorList>
    </citation>
    <scope>NUCLEOTIDE SEQUENCE [LARGE SCALE GENOMIC DNA]</scope>
    <source>
        <strain evidence="2">DSM 19514</strain>
    </source>
</reference>